<dbReference type="Gene3D" id="2.40.100.10">
    <property type="entry name" value="Cyclophilin-like"/>
    <property type="match status" value="1"/>
</dbReference>
<dbReference type="InterPro" id="IPR020892">
    <property type="entry name" value="Cyclophilin-type_PPIase_CS"/>
</dbReference>
<feature type="region of interest" description="Disordered" evidence="2">
    <location>
        <begin position="215"/>
        <end position="238"/>
    </location>
</feature>
<dbReference type="Pfam" id="PF00160">
    <property type="entry name" value="Pro_isomerase"/>
    <property type="match status" value="1"/>
</dbReference>
<dbReference type="SUPFAM" id="SSF50891">
    <property type="entry name" value="Cyclophilin-like"/>
    <property type="match status" value="1"/>
</dbReference>
<dbReference type="PANTHER" id="PTHR45625">
    <property type="entry name" value="PEPTIDYL-PROLYL CIS-TRANS ISOMERASE-RELATED"/>
    <property type="match status" value="1"/>
</dbReference>
<comment type="function">
    <text evidence="1">PPIases accelerate the folding of proteins. It catalyzes the cis-trans isomerization of proline imidic peptide bonds in oligopeptides.</text>
</comment>
<dbReference type="InterPro" id="IPR029000">
    <property type="entry name" value="Cyclophilin-like_dom_sf"/>
</dbReference>
<dbReference type="Proteomes" id="UP000034664">
    <property type="component" value="Unassembled WGS sequence"/>
</dbReference>
<dbReference type="PRINTS" id="PR00153">
    <property type="entry name" value="CSAPPISMRASE"/>
</dbReference>
<dbReference type="EMBL" id="LBZM01000027">
    <property type="protein sequence ID" value="KKR71486.1"/>
    <property type="molecule type" value="Genomic_DNA"/>
</dbReference>
<gene>
    <name evidence="5" type="ORF">UU14_C0027G0025</name>
</gene>
<evidence type="ECO:0000259" key="4">
    <source>
        <dbReference type="PROSITE" id="PS50072"/>
    </source>
</evidence>
<evidence type="ECO:0000256" key="1">
    <source>
        <dbReference type="RuleBase" id="RU363019"/>
    </source>
</evidence>
<evidence type="ECO:0000313" key="5">
    <source>
        <dbReference type="EMBL" id="KKR71486.1"/>
    </source>
</evidence>
<keyword evidence="1 5" id="KW-0413">Isomerase</keyword>
<organism evidence="5 6">
    <name type="scientific">Candidatus Roizmanbacteria bacterium GW2011_GWB1_40_7</name>
    <dbReference type="NCBI Taxonomy" id="1618482"/>
    <lineage>
        <taxon>Bacteria</taxon>
        <taxon>Candidatus Roizmaniibacteriota</taxon>
    </lineage>
</organism>
<keyword evidence="3" id="KW-0812">Transmembrane</keyword>
<feature type="transmembrane region" description="Helical" evidence="3">
    <location>
        <begin position="6"/>
        <end position="23"/>
    </location>
</feature>
<dbReference type="GO" id="GO:0003755">
    <property type="term" value="F:peptidyl-prolyl cis-trans isomerase activity"/>
    <property type="evidence" value="ECO:0007669"/>
    <property type="project" value="UniProtKB-UniRule"/>
</dbReference>
<dbReference type="CDD" id="cd00317">
    <property type="entry name" value="cyclophilin"/>
    <property type="match status" value="1"/>
</dbReference>
<dbReference type="GO" id="GO:0006457">
    <property type="term" value="P:protein folding"/>
    <property type="evidence" value="ECO:0007669"/>
    <property type="project" value="InterPro"/>
</dbReference>
<comment type="similarity">
    <text evidence="1">Belongs to the cyclophilin-type PPIase family.</text>
</comment>
<evidence type="ECO:0000256" key="2">
    <source>
        <dbReference type="SAM" id="MobiDB-lite"/>
    </source>
</evidence>
<feature type="compositionally biased region" description="Polar residues" evidence="2">
    <location>
        <begin position="215"/>
        <end position="225"/>
    </location>
</feature>
<dbReference type="AlphaFoldDB" id="A0A0G0T9J6"/>
<evidence type="ECO:0000313" key="6">
    <source>
        <dbReference type="Proteomes" id="UP000034664"/>
    </source>
</evidence>
<dbReference type="InterPro" id="IPR002130">
    <property type="entry name" value="Cyclophilin-type_PPIase_dom"/>
</dbReference>
<accession>A0A0G0T9J6</accession>
<keyword evidence="1" id="KW-0697">Rotamase</keyword>
<reference evidence="5 6" key="1">
    <citation type="journal article" date="2015" name="Nature">
        <title>rRNA introns, odd ribosomes, and small enigmatic genomes across a large radiation of phyla.</title>
        <authorList>
            <person name="Brown C.T."/>
            <person name="Hug L.A."/>
            <person name="Thomas B.C."/>
            <person name="Sharon I."/>
            <person name="Castelle C.J."/>
            <person name="Singh A."/>
            <person name="Wilkins M.J."/>
            <person name="Williams K.H."/>
            <person name="Banfield J.F."/>
        </authorList>
    </citation>
    <scope>NUCLEOTIDE SEQUENCE [LARGE SCALE GENOMIC DNA]</scope>
</reference>
<keyword evidence="3" id="KW-1133">Transmembrane helix</keyword>
<dbReference type="PROSITE" id="PS50072">
    <property type="entry name" value="CSA_PPIASE_2"/>
    <property type="match status" value="1"/>
</dbReference>
<proteinExistence type="inferred from homology"/>
<evidence type="ECO:0000256" key="3">
    <source>
        <dbReference type="SAM" id="Phobius"/>
    </source>
</evidence>
<dbReference type="PATRIC" id="fig|1618482.3.peg.938"/>
<dbReference type="InterPro" id="IPR044666">
    <property type="entry name" value="Cyclophilin_A-like"/>
</dbReference>
<name>A0A0G0T9J6_9BACT</name>
<comment type="catalytic activity">
    <reaction evidence="1">
        <text>[protein]-peptidylproline (omega=180) = [protein]-peptidylproline (omega=0)</text>
        <dbReference type="Rhea" id="RHEA:16237"/>
        <dbReference type="Rhea" id="RHEA-COMP:10747"/>
        <dbReference type="Rhea" id="RHEA-COMP:10748"/>
        <dbReference type="ChEBI" id="CHEBI:83833"/>
        <dbReference type="ChEBI" id="CHEBI:83834"/>
        <dbReference type="EC" id="5.2.1.8"/>
    </reaction>
</comment>
<protein>
    <recommendedName>
        <fullName evidence="1">Peptidyl-prolyl cis-trans isomerase</fullName>
        <shortName evidence="1">PPIase</shortName>
        <ecNumber evidence="1">5.2.1.8</ecNumber>
    </recommendedName>
</protein>
<feature type="domain" description="PPIase cyclophilin-type" evidence="4">
    <location>
        <begin position="93"/>
        <end position="235"/>
    </location>
</feature>
<dbReference type="PROSITE" id="PS00170">
    <property type="entry name" value="CSA_PPIASE_1"/>
    <property type="match status" value="1"/>
</dbReference>
<dbReference type="PANTHER" id="PTHR45625:SF16">
    <property type="entry name" value="PEPTIDYL-PROLYL CIS-TRANS ISOMERASE"/>
    <property type="match status" value="1"/>
</dbReference>
<comment type="caution">
    <text evidence="5">The sequence shown here is derived from an EMBL/GenBank/DDBJ whole genome shotgun (WGS) entry which is preliminary data.</text>
</comment>
<dbReference type="EC" id="5.2.1.8" evidence="1"/>
<sequence length="238" mass="25650">MNKQTLLFGIGGMVVAVLLVFFLSKSNSSIPQPETFQTNNVAPSQTVSAEVSGTESGTINEQQTLGESSMNKPPEMQIDQNKSYSAVFKTSEGDITIKFNPVQTPITVNNFVSLARDGFYNGTIFHRVIEGFMIQGGDPEGTGAGGPGYQFADEPFTGEYTRGTVAMANAGPNTNGSQFFIMHQDYPLPKNYVIFGQVVEGLDVVDKIAAAETKSGMSNEKSTPVNPVKIENVEINEE</sequence>
<keyword evidence="3" id="KW-0472">Membrane</keyword>